<dbReference type="EMBL" id="JAACFV010000007">
    <property type="protein sequence ID" value="KAF7513203.1"/>
    <property type="molecule type" value="Genomic_DNA"/>
</dbReference>
<dbReference type="PANTHER" id="PTHR47939">
    <property type="entry name" value="MEMBRANE-ASSOCIATED SALT-INDUCIBLE PROTEIN-LIKE"/>
    <property type="match status" value="1"/>
</dbReference>
<dbReference type="PANTHER" id="PTHR47939:SF5">
    <property type="entry name" value="PENTACOTRIPEPTIDE-REPEAT REGION OF PRORP DOMAIN-CONTAINING PROTEIN"/>
    <property type="match status" value="1"/>
</dbReference>
<dbReference type="AlphaFoldDB" id="A0A8H7AQ16"/>
<dbReference type="Gene3D" id="1.25.40.10">
    <property type="entry name" value="Tetratricopeptide repeat domain"/>
    <property type="match status" value="2"/>
</dbReference>
<dbReference type="InterPro" id="IPR011990">
    <property type="entry name" value="TPR-like_helical_dom_sf"/>
</dbReference>
<evidence type="ECO:0000313" key="1">
    <source>
        <dbReference type="EMBL" id="KAF7513203.1"/>
    </source>
</evidence>
<keyword evidence="2" id="KW-1185">Reference proteome</keyword>
<accession>A0A8H7AQ16</accession>
<dbReference type="Proteomes" id="UP000606974">
    <property type="component" value="Unassembled WGS sequence"/>
</dbReference>
<comment type="caution">
    <text evidence="1">The sequence shown here is derived from an EMBL/GenBank/DDBJ whole genome shotgun (WGS) entry which is preliminary data.</text>
</comment>
<evidence type="ECO:0000313" key="2">
    <source>
        <dbReference type="Proteomes" id="UP000606974"/>
    </source>
</evidence>
<organism evidence="1 2">
    <name type="scientific">Endocarpon pusillum</name>
    <dbReference type="NCBI Taxonomy" id="364733"/>
    <lineage>
        <taxon>Eukaryota</taxon>
        <taxon>Fungi</taxon>
        <taxon>Dikarya</taxon>
        <taxon>Ascomycota</taxon>
        <taxon>Pezizomycotina</taxon>
        <taxon>Eurotiomycetes</taxon>
        <taxon>Chaetothyriomycetidae</taxon>
        <taxon>Verrucariales</taxon>
        <taxon>Verrucariaceae</taxon>
        <taxon>Endocarpon</taxon>
    </lineage>
</organism>
<dbReference type="InterPro" id="IPR050667">
    <property type="entry name" value="PPR-containing_protein"/>
</dbReference>
<sequence length="829" mass="93454">MRSSLTRNVFRAIVANEPYCITTCSRKLPRWRGRALTAPTVPSPQCRSLFGLSPQLPVSTVTDSKSTPRHAERAADVLVGLVQAQRDQTRLPPMKEIARAFNTILQYRCQAGIRLSRSDIYLLTEGFSYLQEHKFNEETDMGLQVLLSEADLQQGLSALASSLGKDKFRSDAKALAFMLFSELRQRTEAPGNAGQAPTLSDPAATETYITVLSSTGGAREAWDILRNSSEGDVQENWLEVIKGLCNEGLGQDIWKAFDEMRAHTGDLSVDAHKLLTIYFAKNASLHATKRVYEQTILGNASPSVEAQVEMVRFCIRNKDLSWAEPILANLRAISHDPRVWDVILVSSAVQGADANEVAALISSLAEAAAENDITGPTMSNINCLVEYAFSVGNVEAVRDYQTIAKHQGLQPDSKTFLLQLDYEVRIGDLDRAASTYDILSSEDPIEDGSDVPILDRFLQALCFSPIPNYELITRIVDSLLERDVYLDAETISGLCKLYLQREEPEEALGLLGHRVDSYPRNDRARILQTFKEFIIDERITDQRAFNAYELIREVFPETPVNERLAIMHSFFKRKRPDLACLVFGHMRQREDPAARPTPEAYGQCFEGIAKCQDVDGLQMVYNMLKLDLLVEPTTRVRNGLMAAYIACGQPYTAVIDHFWKIMTSLEGPTMSSFALALRACETWIPQGATEARRIMAMIQAWDLEVTKEIYDCYIGAIAGQCEFENTIELIEEMENDIGVLPDAFTIATFYNAIPWQYRKDEVETWAKQAYPELWDEVLKYEEEIDEEFEIRYFKIDRTIDTTDPPLYKDGEYDPQIAQESLMLLETPAS</sequence>
<reference evidence="1" key="1">
    <citation type="submission" date="2020-02" db="EMBL/GenBank/DDBJ databases">
        <authorList>
            <person name="Palmer J.M."/>
        </authorList>
    </citation>
    <scope>NUCLEOTIDE SEQUENCE</scope>
    <source>
        <strain evidence="1">EPUS1.4</strain>
        <tissue evidence="1">Thallus</tissue>
    </source>
</reference>
<dbReference type="OrthoDB" id="185373at2759"/>
<proteinExistence type="predicted"/>
<name>A0A8H7AQ16_9EURO</name>
<protein>
    <submittedName>
        <fullName evidence="1">Uncharacterized protein</fullName>
    </submittedName>
</protein>
<gene>
    <name evidence="1" type="ORF">GJ744_010599</name>
</gene>